<evidence type="ECO:0000313" key="3">
    <source>
        <dbReference type="Proteomes" id="UP001500051"/>
    </source>
</evidence>
<dbReference type="InterPro" id="IPR024775">
    <property type="entry name" value="DinB-like"/>
</dbReference>
<protein>
    <submittedName>
        <fullName evidence="2">DinB family protein</fullName>
    </submittedName>
</protein>
<sequence length="179" mass="20053">MDWTTSLADQIDWHWQHQARPRLDGLTDREYLWEPVAGCWSIRPRAEAVAMPVGAGDFVIDFDQPEPSPAPVTTIAWRLGHVIVGVLGERNGRYFGGPPVSYQEFDYPISADRSLDLLDGYYARWITGVRALSPEALVAPCGEPGFEASPMADLVLHIHRELIHHLAEIALLRDLCLRA</sequence>
<evidence type="ECO:0000259" key="1">
    <source>
        <dbReference type="Pfam" id="PF12867"/>
    </source>
</evidence>
<gene>
    <name evidence="2" type="ORF">GCM10022204_29820</name>
</gene>
<dbReference type="Proteomes" id="UP001500051">
    <property type="component" value="Unassembled WGS sequence"/>
</dbReference>
<reference evidence="3" key="1">
    <citation type="journal article" date="2019" name="Int. J. Syst. Evol. Microbiol.">
        <title>The Global Catalogue of Microorganisms (GCM) 10K type strain sequencing project: providing services to taxonomists for standard genome sequencing and annotation.</title>
        <authorList>
            <consortium name="The Broad Institute Genomics Platform"/>
            <consortium name="The Broad Institute Genome Sequencing Center for Infectious Disease"/>
            <person name="Wu L."/>
            <person name="Ma J."/>
        </authorList>
    </citation>
    <scope>NUCLEOTIDE SEQUENCE [LARGE SCALE GENOMIC DNA]</scope>
    <source>
        <strain evidence="3">JCM 16548</strain>
    </source>
</reference>
<dbReference type="Pfam" id="PF12867">
    <property type="entry name" value="DinB_2"/>
    <property type="match status" value="1"/>
</dbReference>
<organism evidence="2 3">
    <name type="scientific">Microlunatus aurantiacus</name>
    <dbReference type="NCBI Taxonomy" id="446786"/>
    <lineage>
        <taxon>Bacteria</taxon>
        <taxon>Bacillati</taxon>
        <taxon>Actinomycetota</taxon>
        <taxon>Actinomycetes</taxon>
        <taxon>Propionibacteriales</taxon>
        <taxon>Propionibacteriaceae</taxon>
        <taxon>Microlunatus</taxon>
    </lineage>
</organism>
<evidence type="ECO:0000313" key="2">
    <source>
        <dbReference type="EMBL" id="GAA3709560.1"/>
    </source>
</evidence>
<dbReference type="InterPro" id="IPR034660">
    <property type="entry name" value="DinB/YfiT-like"/>
</dbReference>
<proteinExistence type="predicted"/>
<name>A0ABP7DT40_9ACTN</name>
<comment type="caution">
    <text evidence="2">The sequence shown here is derived from an EMBL/GenBank/DDBJ whole genome shotgun (WGS) entry which is preliminary data.</text>
</comment>
<dbReference type="EMBL" id="BAAAYX010000013">
    <property type="protein sequence ID" value="GAA3709560.1"/>
    <property type="molecule type" value="Genomic_DNA"/>
</dbReference>
<dbReference type="SUPFAM" id="SSF109854">
    <property type="entry name" value="DinB/YfiT-like putative metalloenzymes"/>
    <property type="match status" value="1"/>
</dbReference>
<accession>A0ABP7DT40</accession>
<keyword evidence="3" id="KW-1185">Reference proteome</keyword>
<dbReference type="RefSeq" id="WP_344813181.1">
    <property type="nucleotide sequence ID" value="NZ_BAAAYX010000013.1"/>
</dbReference>
<feature type="domain" description="DinB-like" evidence="1">
    <location>
        <begin position="11"/>
        <end position="169"/>
    </location>
</feature>